<organism evidence="2 3">
    <name type="scientific">Castilleja foliolosa</name>
    <dbReference type="NCBI Taxonomy" id="1961234"/>
    <lineage>
        <taxon>Eukaryota</taxon>
        <taxon>Viridiplantae</taxon>
        <taxon>Streptophyta</taxon>
        <taxon>Embryophyta</taxon>
        <taxon>Tracheophyta</taxon>
        <taxon>Spermatophyta</taxon>
        <taxon>Magnoliopsida</taxon>
        <taxon>eudicotyledons</taxon>
        <taxon>Gunneridae</taxon>
        <taxon>Pentapetalae</taxon>
        <taxon>asterids</taxon>
        <taxon>lamiids</taxon>
        <taxon>Lamiales</taxon>
        <taxon>Orobanchaceae</taxon>
        <taxon>Pedicularideae</taxon>
        <taxon>Castillejinae</taxon>
        <taxon>Castilleja</taxon>
    </lineage>
</organism>
<accession>A0ABD3BSZ8</accession>
<reference evidence="3" key="1">
    <citation type="journal article" date="2024" name="IScience">
        <title>Strigolactones Initiate the Formation of Haustorium-like Structures in Castilleja.</title>
        <authorList>
            <person name="Buerger M."/>
            <person name="Peterson D."/>
            <person name="Chory J."/>
        </authorList>
    </citation>
    <scope>NUCLEOTIDE SEQUENCE [LARGE SCALE GENOMIC DNA]</scope>
</reference>
<keyword evidence="3" id="KW-1185">Reference proteome</keyword>
<dbReference type="Pfam" id="PF05627">
    <property type="entry name" value="AvrRpt-cleavage"/>
    <property type="match status" value="1"/>
</dbReference>
<dbReference type="EMBL" id="JAVIJP010000066">
    <property type="protein sequence ID" value="KAL3620329.1"/>
    <property type="molecule type" value="Genomic_DNA"/>
</dbReference>
<proteinExistence type="predicted"/>
<comment type="caution">
    <text evidence="2">The sequence shown here is derived from an EMBL/GenBank/DDBJ whole genome shotgun (WGS) entry which is preliminary data.</text>
</comment>
<dbReference type="Proteomes" id="UP001632038">
    <property type="component" value="Unassembled WGS sequence"/>
</dbReference>
<dbReference type="PANTHER" id="PTHR33882">
    <property type="entry name" value="PATHOGENIC TYPE III EFFECTOR AVIRULENCE FACTOR AVR AVRRPT-CLEAVAGE: CLEAVAGE SITE PROTEIN"/>
    <property type="match status" value="1"/>
</dbReference>
<evidence type="ECO:0000259" key="1">
    <source>
        <dbReference type="Pfam" id="PF05627"/>
    </source>
</evidence>
<evidence type="ECO:0000313" key="2">
    <source>
        <dbReference type="EMBL" id="KAL3620329.1"/>
    </source>
</evidence>
<sequence>MEDRRGRNRMSVPKFGAWDGKSETNYSVVFSQARVDRMMHKNEAMARHSVGNERELLRKHFEDIVNSHDLKKKKEKKKKKMGSCLSCFIRI</sequence>
<dbReference type="PANTHER" id="PTHR33882:SF11">
    <property type="entry name" value="RPM1-INTERACTING PROTEIN 4 (RIN4) FAMILY PROTEIN"/>
    <property type="match status" value="1"/>
</dbReference>
<dbReference type="AlphaFoldDB" id="A0ABD3BSZ8"/>
<dbReference type="InterPro" id="IPR008700">
    <property type="entry name" value="TypeIII_avirulence_cleave"/>
</dbReference>
<feature type="domain" description="RIN4 pathogenic type III effector avirulence factor Avr cleavage site" evidence="1">
    <location>
        <begin position="8"/>
        <end position="37"/>
    </location>
</feature>
<gene>
    <name evidence="2" type="ORF">CASFOL_035241</name>
</gene>
<evidence type="ECO:0000313" key="3">
    <source>
        <dbReference type="Proteomes" id="UP001632038"/>
    </source>
</evidence>
<name>A0ABD3BSZ8_9LAMI</name>
<protein>
    <recommendedName>
        <fullName evidence="1">RIN4 pathogenic type III effector avirulence factor Avr cleavage site domain-containing protein</fullName>
    </recommendedName>
</protein>